<feature type="binding site" evidence="16">
    <location>
        <position position="255"/>
    </location>
    <ligand>
        <name>Ca(2+)</name>
        <dbReference type="ChEBI" id="CHEBI:29108"/>
        <label>2</label>
    </ligand>
</feature>
<dbReference type="InterPro" id="IPR000823">
    <property type="entry name" value="Peroxidase_pln"/>
</dbReference>
<dbReference type="CDD" id="cd00693">
    <property type="entry name" value="secretory_peroxidase"/>
    <property type="match status" value="1"/>
</dbReference>
<comment type="cofactor">
    <cofactor evidence="16 19">
        <name>Ca(2+)</name>
        <dbReference type="ChEBI" id="CHEBI:29108"/>
    </cofactor>
    <text evidence="16 19">Binds 2 calcium ions per subunit.</text>
</comment>
<dbReference type="GO" id="GO:0020037">
    <property type="term" value="F:heme binding"/>
    <property type="evidence" value="ECO:0007669"/>
    <property type="project" value="UniProtKB-UniRule"/>
</dbReference>
<feature type="binding site" description="axial binding residue" evidence="16">
    <location>
        <position position="207"/>
    </location>
    <ligand>
        <name>heme b</name>
        <dbReference type="ChEBI" id="CHEBI:60344"/>
    </ligand>
    <ligandPart>
        <name>Fe</name>
        <dbReference type="ChEBI" id="CHEBI:18248"/>
    </ligandPart>
</feature>
<dbReference type="GO" id="GO:0006950">
    <property type="term" value="P:response to stress"/>
    <property type="evidence" value="ECO:0000318"/>
    <property type="project" value="GO_Central"/>
</dbReference>
<evidence type="ECO:0000256" key="4">
    <source>
        <dbReference type="ARBA" id="ARBA00022617"/>
    </source>
</evidence>
<keyword evidence="7 19" id="KW-0560">Oxidoreductase</keyword>
<feature type="signal peptide" evidence="19">
    <location>
        <begin position="1"/>
        <end position="26"/>
    </location>
</feature>
<sequence>MAFSRAAKLGMVVVAVLLLSAPAALSLPSLISMPNNDAGGLSYDFHDASCPNLDQMVHDAVKKAKEADVGVVAGLLRLSFHDCFPQGCDASILLLNKFWGELNMPQNHGIRRSAVHLIEDIRKAVHEACGATVSCADILNLATRQAVMQSGVPGYEVPLGRLDSPWPAALKKVQELPGPGFNATELKESLASRGLDTTDLVALSGAHTIGRASCRSFSDRFHENNDGFVRRLRDNCTGNADRLQELDVTTPDTFDNKYYSNLVNGEGVLSSDMALTRDAETGMLVRNFAGNQGWFFSQFGTSMRKVAHLPGAQEANGQIRRYSCFWNNAWGPAGPPAAYLAGEELLKASV</sequence>
<evidence type="ECO:0000256" key="14">
    <source>
        <dbReference type="PIRSR" id="PIRSR600823-1"/>
    </source>
</evidence>
<keyword evidence="3 19" id="KW-0575">Peroxidase</keyword>
<dbReference type="eggNOG" id="ENOG502QT8W">
    <property type="taxonomic scope" value="Eukaryota"/>
</dbReference>
<dbReference type="EMBL" id="CM000884">
    <property type="protein sequence ID" value="KQJ85455.1"/>
    <property type="molecule type" value="Genomic_DNA"/>
</dbReference>
<dbReference type="PANTHER" id="PTHR31517:SF51">
    <property type="entry name" value="PEROXIDASE 55"/>
    <property type="match status" value="1"/>
</dbReference>
<evidence type="ECO:0000256" key="3">
    <source>
        <dbReference type="ARBA" id="ARBA00022559"/>
    </source>
</evidence>
<reference evidence="22" key="3">
    <citation type="submission" date="2018-08" db="UniProtKB">
        <authorList>
            <consortium name="EnsemblPlants"/>
        </authorList>
    </citation>
    <scope>IDENTIFICATION</scope>
    <source>
        <strain evidence="22">cv. Bd21</strain>
    </source>
</reference>
<comment type="function">
    <text evidence="13">Involved in defense response to powdery meldew fungus.</text>
</comment>
<feature type="binding site" evidence="16">
    <location>
        <position position="87"/>
    </location>
    <ligand>
        <name>Ca(2+)</name>
        <dbReference type="ChEBI" id="CHEBI:29108"/>
        <label>1</label>
    </ligand>
</feature>
<proteinExistence type="inferred from homology"/>
<keyword evidence="12 19" id="KW-0376">Hydrogen peroxide</keyword>
<dbReference type="PROSITE" id="PS00435">
    <property type="entry name" value="PEROXIDASE_1"/>
    <property type="match status" value="1"/>
</dbReference>
<dbReference type="GO" id="GO:0006979">
    <property type="term" value="P:response to oxidative stress"/>
    <property type="evidence" value="ECO:0007669"/>
    <property type="project" value="UniProtKB-UniRule"/>
</dbReference>
<comment type="catalytic activity">
    <reaction evidence="1 19">
        <text>2 a phenolic donor + H2O2 = 2 a phenolic radical donor + 2 H2O</text>
        <dbReference type="Rhea" id="RHEA:56136"/>
        <dbReference type="ChEBI" id="CHEBI:15377"/>
        <dbReference type="ChEBI" id="CHEBI:16240"/>
        <dbReference type="ChEBI" id="CHEBI:139520"/>
        <dbReference type="ChEBI" id="CHEBI:139521"/>
        <dbReference type="EC" id="1.11.1.7"/>
    </reaction>
</comment>
<reference evidence="21" key="2">
    <citation type="submission" date="2017-06" db="EMBL/GenBank/DDBJ databases">
        <title>WGS assembly of Brachypodium distachyon.</title>
        <authorList>
            <consortium name="The International Brachypodium Initiative"/>
            <person name="Lucas S."/>
            <person name="Harmon-Smith M."/>
            <person name="Lail K."/>
            <person name="Tice H."/>
            <person name="Grimwood J."/>
            <person name="Bruce D."/>
            <person name="Barry K."/>
            <person name="Shu S."/>
            <person name="Lindquist E."/>
            <person name="Wang M."/>
            <person name="Pitluck S."/>
            <person name="Vogel J.P."/>
            <person name="Garvin D.F."/>
            <person name="Mockler T.C."/>
            <person name="Schmutz J."/>
            <person name="Rokhsar D."/>
            <person name="Bevan M.W."/>
        </authorList>
    </citation>
    <scope>NUCLEOTIDE SEQUENCE</scope>
    <source>
        <strain evidence="21">Bd21</strain>
    </source>
</reference>
<keyword evidence="5 16" id="KW-0479">Metal-binding</keyword>
<evidence type="ECO:0000256" key="10">
    <source>
        <dbReference type="ARBA" id="ARBA00023180"/>
    </source>
</evidence>
<evidence type="ECO:0000256" key="19">
    <source>
        <dbReference type="RuleBase" id="RU362060"/>
    </source>
</evidence>
<dbReference type="Proteomes" id="UP000008810">
    <property type="component" value="Chromosome 5"/>
</dbReference>
<evidence type="ECO:0000256" key="17">
    <source>
        <dbReference type="PIRSR" id="PIRSR600823-4"/>
    </source>
</evidence>
<feature type="disulfide bond" evidence="18">
    <location>
        <begin position="50"/>
        <end position="129"/>
    </location>
</feature>
<keyword evidence="9 18" id="KW-1015">Disulfide bond</keyword>
<evidence type="ECO:0000313" key="22">
    <source>
        <dbReference type="EnsemblPlants" id="KQJ85455"/>
    </source>
</evidence>
<reference evidence="21 22" key="1">
    <citation type="journal article" date="2010" name="Nature">
        <title>Genome sequencing and analysis of the model grass Brachypodium distachyon.</title>
        <authorList>
            <consortium name="International Brachypodium Initiative"/>
        </authorList>
    </citation>
    <scope>NUCLEOTIDE SEQUENCE [LARGE SCALE GENOMIC DNA]</scope>
    <source>
        <strain evidence="21 22">Bd21</strain>
    </source>
</reference>
<dbReference type="PANTHER" id="PTHR31517">
    <property type="match status" value="1"/>
</dbReference>
<feature type="active site" description="Proton acceptor" evidence="14">
    <location>
        <position position="81"/>
    </location>
</feature>
<name>I1J3P7_BRADI</name>
<feature type="binding site" evidence="15">
    <location>
        <position position="177"/>
    </location>
    <ligand>
        <name>substrate</name>
    </ligand>
</feature>
<comment type="similarity">
    <text evidence="2">Belongs to the peroxidase family. Ascorbate peroxidase subfamily.</text>
</comment>
<feature type="binding site" evidence="16">
    <location>
        <position position="89"/>
    </location>
    <ligand>
        <name>Ca(2+)</name>
        <dbReference type="ChEBI" id="CHEBI:29108"/>
        <label>1</label>
    </ligand>
</feature>
<feature type="binding site" evidence="16">
    <location>
        <position position="247"/>
    </location>
    <ligand>
        <name>Ca(2+)</name>
        <dbReference type="ChEBI" id="CHEBI:29108"/>
        <label>2</label>
    </ligand>
</feature>
<accession>I1J3P7</accession>
<comment type="subcellular location">
    <subcellularLocation>
        <location evidence="19">Secreted</location>
    </subcellularLocation>
</comment>
<keyword evidence="10" id="KW-0325">Glycoprotein</keyword>
<feature type="domain" description="Plant heme peroxidase family profile" evidence="20">
    <location>
        <begin position="40"/>
        <end position="327"/>
    </location>
</feature>
<feature type="binding site" evidence="16">
    <location>
        <position position="250"/>
    </location>
    <ligand>
        <name>Ca(2+)</name>
        <dbReference type="ChEBI" id="CHEBI:29108"/>
        <label>2</label>
    </ligand>
</feature>
<dbReference type="InterPro" id="IPR010255">
    <property type="entry name" value="Haem_peroxidase_sf"/>
</dbReference>
<feature type="disulfide bond" evidence="18">
    <location>
        <begin position="214"/>
        <end position="236"/>
    </location>
</feature>
<keyword evidence="23" id="KW-1185">Reference proteome</keyword>
<dbReference type="HOGENOM" id="CLU_010543_0_1_1"/>
<dbReference type="OrthoDB" id="2113341at2759"/>
<dbReference type="AlphaFoldDB" id="I1J3P7"/>
<dbReference type="InterPro" id="IPR019793">
    <property type="entry name" value="Peroxidases_heam-ligand_BS"/>
</dbReference>
<dbReference type="GO" id="GO:0140825">
    <property type="term" value="F:lactoperoxidase activity"/>
    <property type="evidence" value="ECO:0007669"/>
    <property type="project" value="UniProtKB-EC"/>
</dbReference>
<feature type="binding site" evidence="16">
    <location>
        <position position="82"/>
    </location>
    <ligand>
        <name>Ca(2+)</name>
        <dbReference type="ChEBI" id="CHEBI:29108"/>
        <label>1</label>
    </ligand>
</feature>
<dbReference type="GO" id="GO:0005576">
    <property type="term" value="C:extracellular region"/>
    <property type="evidence" value="ECO:0007669"/>
    <property type="project" value="UniProtKB-SubCell"/>
</dbReference>
<evidence type="ECO:0000256" key="16">
    <source>
        <dbReference type="PIRSR" id="PIRSR600823-3"/>
    </source>
</evidence>
<dbReference type="RefSeq" id="XP_003579527.1">
    <property type="nucleotide sequence ID" value="XM_003579479.3"/>
</dbReference>
<feature type="binding site" evidence="16">
    <location>
        <position position="208"/>
    </location>
    <ligand>
        <name>Ca(2+)</name>
        <dbReference type="ChEBI" id="CHEBI:29108"/>
        <label>2</label>
    </ligand>
</feature>
<dbReference type="GO" id="GO:0009505">
    <property type="term" value="C:plant-type cell wall"/>
    <property type="evidence" value="ECO:0000318"/>
    <property type="project" value="GO_Central"/>
</dbReference>
<evidence type="ECO:0000256" key="1">
    <source>
        <dbReference type="ARBA" id="ARBA00000189"/>
    </source>
</evidence>
<dbReference type="SUPFAM" id="SSF48113">
    <property type="entry name" value="Heme-dependent peroxidases"/>
    <property type="match status" value="1"/>
</dbReference>
<evidence type="ECO:0000256" key="13">
    <source>
        <dbReference type="ARBA" id="ARBA00056385"/>
    </source>
</evidence>
<dbReference type="EC" id="1.11.1.7" evidence="19"/>
<dbReference type="PROSITE" id="PS50873">
    <property type="entry name" value="PEROXIDASE_4"/>
    <property type="match status" value="1"/>
</dbReference>
<dbReference type="PROSITE" id="PS00436">
    <property type="entry name" value="PEROXIDASE_2"/>
    <property type="match status" value="1"/>
</dbReference>
<evidence type="ECO:0000313" key="21">
    <source>
        <dbReference type="EMBL" id="KQJ85455.1"/>
    </source>
</evidence>
<dbReference type="Gene3D" id="1.10.520.10">
    <property type="match status" value="1"/>
</dbReference>
<evidence type="ECO:0000256" key="18">
    <source>
        <dbReference type="PIRSR" id="PIRSR600823-5"/>
    </source>
</evidence>
<evidence type="ECO:0000256" key="7">
    <source>
        <dbReference type="ARBA" id="ARBA00023002"/>
    </source>
</evidence>
<dbReference type="InterPro" id="IPR019794">
    <property type="entry name" value="Peroxidases_AS"/>
</dbReference>
<dbReference type="GO" id="GO:0042744">
    <property type="term" value="P:hydrogen peroxide catabolic process"/>
    <property type="evidence" value="ECO:0007669"/>
    <property type="project" value="UniProtKB-KW"/>
</dbReference>
<dbReference type="InterPro" id="IPR002016">
    <property type="entry name" value="Haem_peroxidase"/>
</dbReference>
<protein>
    <recommendedName>
        <fullName evidence="19">Peroxidase</fullName>
        <ecNumber evidence="19">1.11.1.7</ecNumber>
    </recommendedName>
</protein>
<dbReference type="GO" id="GO:0004601">
    <property type="term" value="F:peroxidase activity"/>
    <property type="evidence" value="ECO:0000318"/>
    <property type="project" value="GO_Central"/>
</dbReference>
<dbReference type="InterPro" id="IPR033905">
    <property type="entry name" value="Secretory_peroxidase"/>
</dbReference>
<dbReference type="KEGG" id="bdi:100831194"/>
<dbReference type="Gene3D" id="1.10.420.10">
    <property type="entry name" value="Peroxidase, domain 2"/>
    <property type="match status" value="1"/>
</dbReference>
<comment type="function">
    <text evidence="19">Removal of H(2)O(2), oxidation of toxic reductants, biosynthesis and degradation of lignin, suberization, auxin catabolism, response to environmental stresses such as wounding, pathogen attack and oxidative stress.</text>
</comment>
<evidence type="ECO:0000256" key="12">
    <source>
        <dbReference type="ARBA" id="ARBA00023324"/>
    </source>
</evidence>
<feature type="binding site" evidence="16">
    <location>
        <position position="101"/>
    </location>
    <ligand>
        <name>Ca(2+)</name>
        <dbReference type="ChEBI" id="CHEBI:29108"/>
        <label>1</label>
    </ligand>
</feature>
<feature type="chain" id="PRO_5013982912" description="Peroxidase" evidence="19">
    <location>
        <begin position="27"/>
        <end position="350"/>
    </location>
</feature>
<keyword evidence="8 16" id="KW-0408">Iron</keyword>
<gene>
    <name evidence="22" type="primary">LOC100831194</name>
    <name evidence="21" type="ORF">BRADI_5g27150v3</name>
</gene>
<comment type="similarity">
    <text evidence="19">Belongs to the peroxidase family. Classical plant (class III) peroxidase subfamily.</text>
</comment>
<keyword evidence="19" id="KW-0964">Secreted</keyword>
<keyword evidence="19" id="KW-0732">Signal</keyword>
<evidence type="ECO:0000256" key="15">
    <source>
        <dbReference type="PIRSR" id="PIRSR600823-2"/>
    </source>
</evidence>
<dbReference type="FunFam" id="1.10.520.10:FF:000009">
    <property type="entry name" value="Peroxidase"/>
    <property type="match status" value="1"/>
</dbReference>
<dbReference type="EnsemblPlants" id="KQJ85455">
    <property type="protein sequence ID" value="KQJ85455"/>
    <property type="gene ID" value="BRADI_5g27150v3"/>
</dbReference>
<evidence type="ECO:0000256" key="5">
    <source>
        <dbReference type="ARBA" id="ARBA00022723"/>
    </source>
</evidence>
<dbReference type="FunFam" id="1.10.420.10:FF:000001">
    <property type="entry name" value="Peroxidase"/>
    <property type="match status" value="1"/>
</dbReference>
<feature type="binding site" evidence="16">
    <location>
        <position position="91"/>
    </location>
    <ligand>
        <name>Ca(2+)</name>
        <dbReference type="ChEBI" id="CHEBI:29108"/>
        <label>1</label>
    </ligand>
</feature>
<evidence type="ECO:0000259" key="20">
    <source>
        <dbReference type="PROSITE" id="PS50873"/>
    </source>
</evidence>
<evidence type="ECO:0000256" key="6">
    <source>
        <dbReference type="ARBA" id="ARBA00022837"/>
    </source>
</evidence>
<feature type="disulfide bond" evidence="18">
    <location>
        <begin position="83"/>
        <end position="88"/>
    </location>
</feature>
<evidence type="ECO:0000256" key="8">
    <source>
        <dbReference type="ARBA" id="ARBA00023004"/>
    </source>
</evidence>
<dbReference type="GO" id="GO:0046872">
    <property type="term" value="F:metal ion binding"/>
    <property type="evidence" value="ECO:0007669"/>
    <property type="project" value="UniProtKB-UniRule"/>
</dbReference>
<dbReference type="PRINTS" id="PR00458">
    <property type="entry name" value="PEROXIDASE"/>
</dbReference>
<comment type="cofactor">
    <cofactor evidence="16 19">
        <name>heme b</name>
        <dbReference type="ChEBI" id="CHEBI:60344"/>
    </cofactor>
    <text evidence="16 19">Binds 1 heme b (iron(II)-protoporphyrin IX) group per subunit.</text>
</comment>
<organism evidence="21">
    <name type="scientific">Brachypodium distachyon</name>
    <name type="common">Purple false brome</name>
    <name type="synonym">Trachynia distachya</name>
    <dbReference type="NCBI Taxonomy" id="15368"/>
    <lineage>
        <taxon>Eukaryota</taxon>
        <taxon>Viridiplantae</taxon>
        <taxon>Streptophyta</taxon>
        <taxon>Embryophyta</taxon>
        <taxon>Tracheophyta</taxon>
        <taxon>Spermatophyta</taxon>
        <taxon>Magnoliopsida</taxon>
        <taxon>Liliopsida</taxon>
        <taxon>Poales</taxon>
        <taxon>Poaceae</taxon>
        <taxon>BOP clade</taxon>
        <taxon>Pooideae</taxon>
        <taxon>Stipodae</taxon>
        <taxon>Brachypodieae</taxon>
        <taxon>Brachypodium</taxon>
    </lineage>
</organism>
<feature type="site" description="Transition state stabilizer" evidence="17">
    <location>
        <position position="77"/>
    </location>
</feature>
<keyword evidence="4 19" id="KW-0349">Heme</keyword>
<evidence type="ECO:0000256" key="2">
    <source>
        <dbReference type="ARBA" id="ARBA00006873"/>
    </source>
</evidence>
<keyword evidence="11" id="KW-0873">Pyrrolidone carboxylic acid</keyword>
<dbReference type="Pfam" id="PF00141">
    <property type="entry name" value="peroxidase"/>
    <property type="match status" value="1"/>
</dbReference>
<keyword evidence="6 16" id="KW-0106">Calcium</keyword>
<dbReference type="PRINTS" id="PR00461">
    <property type="entry name" value="PLPEROXIDASE"/>
</dbReference>
<evidence type="ECO:0000313" key="23">
    <source>
        <dbReference type="Proteomes" id="UP000008810"/>
    </source>
</evidence>
<dbReference type="GeneID" id="100831194"/>
<dbReference type="OMA" id="HENNDGF"/>
<dbReference type="STRING" id="15368.I1J3P7"/>
<dbReference type="Gramene" id="KQJ85455">
    <property type="protein sequence ID" value="KQJ85455"/>
    <property type="gene ID" value="BRADI_5g27150v3"/>
</dbReference>
<evidence type="ECO:0000256" key="11">
    <source>
        <dbReference type="ARBA" id="ARBA00023283"/>
    </source>
</evidence>
<evidence type="ECO:0000256" key="9">
    <source>
        <dbReference type="ARBA" id="ARBA00023157"/>
    </source>
</evidence>